<feature type="domain" description="GH18" evidence="1">
    <location>
        <begin position="35"/>
        <end position="346"/>
    </location>
</feature>
<reference evidence="2 3" key="1">
    <citation type="journal article" date="2012" name="J. Bacteriol.">
        <title>Complete genome sequences of Desulfosporosinus orientis DSM765T, Desulfosporosinus youngiae DSM17734T, Desulfosporosinus meridiei DSM13257T, and Desulfosporosinus acidiphilus DSM22704T.</title>
        <authorList>
            <person name="Pester M."/>
            <person name="Brambilla E."/>
            <person name="Alazard D."/>
            <person name="Rattei T."/>
            <person name="Weinmaier T."/>
            <person name="Han J."/>
            <person name="Lucas S."/>
            <person name="Lapidus A."/>
            <person name="Cheng J.F."/>
            <person name="Goodwin L."/>
            <person name="Pitluck S."/>
            <person name="Peters L."/>
            <person name="Ovchinnikova G."/>
            <person name="Teshima H."/>
            <person name="Detter J.C."/>
            <person name="Han C.S."/>
            <person name="Tapia R."/>
            <person name="Land M.L."/>
            <person name="Hauser L."/>
            <person name="Kyrpides N.C."/>
            <person name="Ivanova N.N."/>
            <person name="Pagani I."/>
            <person name="Huntmann M."/>
            <person name="Wei C.L."/>
            <person name="Davenport K.W."/>
            <person name="Daligault H."/>
            <person name="Chain P.S."/>
            <person name="Chen A."/>
            <person name="Mavromatis K."/>
            <person name="Markowitz V."/>
            <person name="Szeto E."/>
            <person name="Mikhailova N."/>
            <person name="Pati A."/>
            <person name="Wagner M."/>
            <person name="Woyke T."/>
            <person name="Ollivier B."/>
            <person name="Klenk H.P."/>
            <person name="Spring S."/>
            <person name="Loy A."/>
        </authorList>
    </citation>
    <scope>NUCLEOTIDE SEQUENCE [LARGE SCALE GENOMIC DNA]</scope>
    <source>
        <strain evidence="3">DSM 22704 / JCM 16185 / SJ4</strain>
    </source>
</reference>
<organism evidence="2 3">
    <name type="scientific">Desulfosporosinus acidiphilus (strain DSM 22704 / JCM 16185 / SJ4)</name>
    <dbReference type="NCBI Taxonomy" id="646529"/>
    <lineage>
        <taxon>Bacteria</taxon>
        <taxon>Bacillati</taxon>
        <taxon>Bacillota</taxon>
        <taxon>Clostridia</taxon>
        <taxon>Eubacteriales</taxon>
        <taxon>Desulfitobacteriaceae</taxon>
        <taxon>Desulfosporosinus</taxon>
    </lineage>
</organism>
<dbReference type="KEGG" id="dai:Desaci_2880"/>
<dbReference type="GO" id="GO:0008061">
    <property type="term" value="F:chitin binding"/>
    <property type="evidence" value="ECO:0007669"/>
    <property type="project" value="InterPro"/>
</dbReference>
<dbReference type="PROSITE" id="PS51910">
    <property type="entry name" value="GH18_2"/>
    <property type="match status" value="1"/>
</dbReference>
<keyword evidence="2" id="KW-0378">Hydrolase</keyword>
<dbReference type="InterPro" id="IPR029070">
    <property type="entry name" value="Chitinase_insertion_sf"/>
</dbReference>
<dbReference type="InterPro" id="IPR017853">
    <property type="entry name" value="GH"/>
</dbReference>
<gene>
    <name evidence="2" type="ordered locus">Desaci_2880</name>
</gene>
<dbReference type="HOGENOM" id="CLU_037415_2_0_9"/>
<keyword evidence="3" id="KW-1185">Reference proteome</keyword>
<dbReference type="SMART" id="SM00636">
    <property type="entry name" value="Glyco_18"/>
    <property type="match status" value="1"/>
</dbReference>
<dbReference type="Pfam" id="PF00704">
    <property type="entry name" value="Glyco_hydro_18"/>
    <property type="match status" value="1"/>
</dbReference>
<name>I4D7L8_DESAJ</name>
<dbReference type="Gene3D" id="3.10.50.10">
    <property type="match status" value="1"/>
</dbReference>
<dbReference type="EMBL" id="CP003639">
    <property type="protein sequence ID" value="AFM41792.1"/>
    <property type="molecule type" value="Genomic_DNA"/>
</dbReference>
<dbReference type="PANTHER" id="PTHR46066:SF2">
    <property type="entry name" value="CHITINASE DOMAIN-CONTAINING PROTEIN 1"/>
    <property type="match status" value="1"/>
</dbReference>
<dbReference type="STRING" id="646529.Desaci_2880"/>
<dbReference type="GO" id="GO:0016787">
    <property type="term" value="F:hydrolase activity"/>
    <property type="evidence" value="ECO:0007669"/>
    <property type="project" value="UniProtKB-KW"/>
</dbReference>
<dbReference type="Gene3D" id="3.20.20.80">
    <property type="entry name" value="Glycosidases"/>
    <property type="match status" value="1"/>
</dbReference>
<sequence length="354" mass="39497">MCKINKRLLFLSAAVVLCILMATIFLIGNSKNTFPKRIRSINGWIPYWNQATAITSVKNNPEVFTEISPFWYDATKSGDIKPLNNSEDPQIIHYAQNKKLILTPLISNEFSSSLISAIVNDPVLMQNHIQNIVNIVTSQNYSGIDLDYENVLPSDKGAFTLFVQKLANALHEKNKLLYVTLTSKTSATEHPGQDYKAIGEAADKVRIMAYDHSWSTSSPGPIAPVNWVNDIISYAISVINPNKIELGIPDYGYNWSDSKGIGINYLHAINTAARYKSKVINEPNSGPHYTYSDKKGKHTVWFENEASIQPLLDLVNKYNLNGISIWSLGGEDPKIYTAINAKFSSVVEIARLNN</sequence>
<dbReference type="InterPro" id="IPR011583">
    <property type="entry name" value="Chitinase_II/V-like_cat"/>
</dbReference>
<protein>
    <submittedName>
        <fullName evidence="2">Putative glycosyl hydrolase</fullName>
    </submittedName>
</protein>
<dbReference type="GO" id="GO:0005975">
    <property type="term" value="P:carbohydrate metabolic process"/>
    <property type="evidence" value="ECO:0007669"/>
    <property type="project" value="InterPro"/>
</dbReference>
<evidence type="ECO:0000313" key="3">
    <source>
        <dbReference type="Proteomes" id="UP000002892"/>
    </source>
</evidence>
<dbReference type="Proteomes" id="UP000002892">
    <property type="component" value="Chromosome"/>
</dbReference>
<dbReference type="PANTHER" id="PTHR46066">
    <property type="entry name" value="CHITINASE DOMAIN-CONTAINING PROTEIN 1 FAMILY MEMBER"/>
    <property type="match status" value="1"/>
</dbReference>
<evidence type="ECO:0000259" key="1">
    <source>
        <dbReference type="PROSITE" id="PS51910"/>
    </source>
</evidence>
<dbReference type="AlphaFoldDB" id="I4D7L8"/>
<evidence type="ECO:0000313" key="2">
    <source>
        <dbReference type="EMBL" id="AFM41792.1"/>
    </source>
</evidence>
<dbReference type="SUPFAM" id="SSF51445">
    <property type="entry name" value="(Trans)glycosidases"/>
    <property type="match status" value="1"/>
</dbReference>
<proteinExistence type="predicted"/>
<accession>I4D7L8</accession>
<dbReference type="eggNOG" id="COG3858">
    <property type="taxonomic scope" value="Bacteria"/>
</dbReference>
<dbReference type="InterPro" id="IPR001223">
    <property type="entry name" value="Glyco_hydro18_cat"/>
</dbReference>